<dbReference type="SUPFAM" id="SSF88659">
    <property type="entry name" value="Sigma3 and sigma4 domains of RNA polymerase sigma factors"/>
    <property type="match status" value="1"/>
</dbReference>
<dbReference type="PANTHER" id="PTHR43133">
    <property type="entry name" value="RNA POLYMERASE ECF-TYPE SIGMA FACTO"/>
    <property type="match status" value="1"/>
</dbReference>
<evidence type="ECO:0000259" key="7">
    <source>
        <dbReference type="Pfam" id="PF08281"/>
    </source>
</evidence>
<name>A0A4R8L4E6_9BURK</name>
<keyword evidence="4" id="KW-0238">DNA-binding</keyword>
<evidence type="ECO:0000256" key="1">
    <source>
        <dbReference type="ARBA" id="ARBA00010641"/>
    </source>
</evidence>
<evidence type="ECO:0000256" key="2">
    <source>
        <dbReference type="ARBA" id="ARBA00023015"/>
    </source>
</evidence>
<evidence type="ECO:0000313" key="9">
    <source>
        <dbReference type="Proteomes" id="UP000295509"/>
    </source>
</evidence>
<dbReference type="InterPro" id="IPR013325">
    <property type="entry name" value="RNA_pol_sigma_r2"/>
</dbReference>
<keyword evidence="9" id="KW-1185">Reference proteome</keyword>
<evidence type="ECO:0000256" key="5">
    <source>
        <dbReference type="ARBA" id="ARBA00023163"/>
    </source>
</evidence>
<dbReference type="EMBL" id="SORE01000038">
    <property type="protein sequence ID" value="TDY37383.1"/>
    <property type="molecule type" value="Genomic_DNA"/>
</dbReference>
<dbReference type="InterPro" id="IPR039425">
    <property type="entry name" value="RNA_pol_sigma-70-like"/>
</dbReference>
<dbReference type="NCBIfam" id="TIGR02937">
    <property type="entry name" value="sigma70-ECF"/>
    <property type="match status" value="1"/>
</dbReference>
<comment type="caution">
    <text evidence="8">The sequence shown here is derived from an EMBL/GenBank/DDBJ whole genome shotgun (WGS) entry which is preliminary data.</text>
</comment>
<keyword evidence="5" id="KW-0804">Transcription</keyword>
<dbReference type="InterPro" id="IPR013324">
    <property type="entry name" value="RNA_pol_sigma_r3/r4-like"/>
</dbReference>
<feature type="domain" description="RNA polymerase sigma-70 region 2" evidence="6">
    <location>
        <begin position="38"/>
        <end position="104"/>
    </location>
</feature>
<dbReference type="InterPro" id="IPR007627">
    <property type="entry name" value="RNA_pol_sigma70_r2"/>
</dbReference>
<dbReference type="SUPFAM" id="SSF88946">
    <property type="entry name" value="Sigma2 domain of RNA polymerase sigma factors"/>
    <property type="match status" value="1"/>
</dbReference>
<evidence type="ECO:0000256" key="3">
    <source>
        <dbReference type="ARBA" id="ARBA00023082"/>
    </source>
</evidence>
<feature type="domain" description="RNA polymerase sigma factor 70 region 4 type 2" evidence="7">
    <location>
        <begin position="130"/>
        <end position="182"/>
    </location>
</feature>
<dbReference type="PANTHER" id="PTHR43133:SF58">
    <property type="entry name" value="ECF RNA POLYMERASE SIGMA FACTOR SIGD"/>
    <property type="match status" value="1"/>
</dbReference>
<dbReference type="AlphaFoldDB" id="A0A4R8L4E6"/>
<accession>A0A4R8L4E6</accession>
<dbReference type="Gene3D" id="1.10.1740.10">
    <property type="match status" value="1"/>
</dbReference>
<keyword evidence="3" id="KW-0731">Sigma factor</keyword>
<dbReference type="InterPro" id="IPR036388">
    <property type="entry name" value="WH-like_DNA-bd_sf"/>
</dbReference>
<protein>
    <submittedName>
        <fullName evidence="8">RNA polymerase ECF family sigma subunit</fullName>
    </submittedName>
</protein>
<organism evidence="8 9">
    <name type="scientific">Paraburkholderia rhizosphaerae</name>
    <dbReference type="NCBI Taxonomy" id="480658"/>
    <lineage>
        <taxon>Bacteria</taxon>
        <taxon>Pseudomonadati</taxon>
        <taxon>Pseudomonadota</taxon>
        <taxon>Betaproteobacteria</taxon>
        <taxon>Burkholderiales</taxon>
        <taxon>Burkholderiaceae</taxon>
        <taxon>Paraburkholderia</taxon>
    </lineage>
</organism>
<dbReference type="GO" id="GO:0016987">
    <property type="term" value="F:sigma factor activity"/>
    <property type="evidence" value="ECO:0007669"/>
    <property type="project" value="UniProtKB-KW"/>
</dbReference>
<sequence length="206" mass="23216">MVNPADPSYQNPAEHALRALLLRALDGDCAAYRAFLDQLADHLHGYLRKRLYPLLDDVDDLVQEIVFAVHRARTAYRHDEPLTAWIYAIARHKLTDYLRARSRRSALQITLDTGYNLVCASGTERADAKRDVDMLLNRLPQKQRMLIIGVKLCGLSVIEAAQLTGWSEASIKASLHRGMKRLISRKQASRASPRAADVLPMRDDAC</sequence>
<evidence type="ECO:0000313" key="8">
    <source>
        <dbReference type="EMBL" id="TDY37383.1"/>
    </source>
</evidence>
<reference evidence="8 9" key="1">
    <citation type="submission" date="2019-03" db="EMBL/GenBank/DDBJ databases">
        <title>Genomic Encyclopedia of Type Strains, Phase III (KMG-III): the genomes of soil and plant-associated and newly described type strains.</title>
        <authorList>
            <person name="Whitman W."/>
        </authorList>
    </citation>
    <scope>NUCLEOTIDE SEQUENCE [LARGE SCALE GENOMIC DNA]</scope>
    <source>
        <strain evidence="8 9">LMG 29544</strain>
    </source>
</reference>
<dbReference type="InterPro" id="IPR013249">
    <property type="entry name" value="RNA_pol_sigma70_r4_t2"/>
</dbReference>
<dbReference type="Pfam" id="PF08281">
    <property type="entry name" value="Sigma70_r4_2"/>
    <property type="match status" value="1"/>
</dbReference>
<gene>
    <name evidence="8" type="ORF">BX592_13826</name>
</gene>
<dbReference type="Gene3D" id="1.10.10.10">
    <property type="entry name" value="Winged helix-like DNA-binding domain superfamily/Winged helix DNA-binding domain"/>
    <property type="match status" value="1"/>
</dbReference>
<comment type="similarity">
    <text evidence="1">Belongs to the sigma-70 factor family. ECF subfamily.</text>
</comment>
<dbReference type="InterPro" id="IPR014284">
    <property type="entry name" value="RNA_pol_sigma-70_dom"/>
</dbReference>
<dbReference type="Proteomes" id="UP000295509">
    <property type="component" value="Unassembled WGS sequence"/>
</dbReference>
<keyword evidence="2" id="KW-0805">Transcription regulation</keyword>
<dbReference type="RefSeq" id="WP_134197127.1">
    <property type="nucleotide sequence ID" value="NZ_JBHLUW010000020.1"/>
</dbReference>
<dbReference type="OrthoDB" id="8535698at2"/>
<proteinExistence type="inferred from homology"/>
<dbReference type="Pfam" id="PF04542">
    <property type="entry name" value="Sigma70_r2"/>
    <property type="match status" value="1"/>
</dbReference>
<evidence type="ECO:0000256" key="4">
    <source>
        <dbReference type="ARBA" id="ARBA00023125"/>
    </source>
</evidence>
<dbReference type="GO" id="GO:0003677">
    <property type="term" value="F:DNA binding"/>
    <property type="evidence" value="ECO:0007669"/>
    <property type="project" value="UniProtKB-KW"/>
</dbReference>
<evidence type="ECO:0000259" key="6">
    <source>
        <dbReference type="Pfam" id="PF04542"/>
    </source>
</evidence>
<dbReference type="GO" id="GO:0006352">
    <property type="term" value="P:DNA-templated transcription initiation"/>
    <property type="evidence" value="ECO:0007669"/>
    <property type="project" value="InterPro"/>
</dbReference>